<keyword evidence="3" id="KW-0119">Carbohydrate metabolism</keyword>
<dbReference type="Gene3D" id="3.30.70.100">
    <property type="match status" value="1"/>
</dbReference>
<dbReference type="EC" id="5.1.3.32" evidence="5"/>
<dbReference type="GO" id="GO:0062192">
    <property type="term" value="F:L-rhamnose mutarotase activity"/>
    <property type="evidence" value="ECO:0007669"/>
    <property type="project" value="UniProtKB-UniRule"/>
</dbReference>
<dbReference type="GO" id="GO:0005737">
    <property type="term" value="C:cytoplasm"/>
    <property type="evidence" value="ECO:0007669"/>
    <property type="project" value="InterPro"/>
</dbReference>
<evidence type="ECO:0000313" key="6">
    <source>
        <dbReference type="EMBL" id="SNR79986.1"/>
    </source>
</evidence>
<dbReference type="SUPFAM" id="SSF54909">
    <property type="entry name" value="Dimeric alpha+beta barrel"/>
    <property type="match status" value="1"/>
</dbReference>
<dbReference type="Proteomes" id="UP000198310">
    <property type="component" value="Unassembled WGS sequence"/>
</dbReference>
<evidence type="ECO:0000256" key="3">
    <source>
        <dbReference type="ARBA" id="ARBA00023277"/>
    </source>
</evidence>
<protein>
    <recommendedName>
        <fullName evidence="5">L-rhamnose mutarotase</fullName>
        <ecNumber evidence="5">5.1.3.32</ecNumber>
    </recommendedName>
</protein>
<dbReference type="GO" id="GO:0019301">
    <property type="term" value="P:rhamnose catabolic process"/>
    <property type="evidence" value="ECO:0007669"/>
    <property type="project" value="UniProtKB-UniRule"/>
</dbReference>
<dbReference type="InterPro" id="IPR013448">
    <property type="entry name" value="L-rhamnose_mutarotase"/>
</dbReference>
<accession>A0A238Z922</accession>
<dbReference type="HAMAP" id="MF_01663">
    <property type="entry name" value="L_rham_rotase"/>
    <property type="match status" value="1"/>
</dbReference>
<dbReference type="Pfam" id="PF05336">
    <property type="entry name" value="rhaM"/>
    <property type="match status" value="1"/>
</dbReference>
<organism evidence="6 7">
    <name type="scientific">Hymenobacter mucosus</name>
    <dbReference type="NCBI Taxonomy" id="1411120"/>
    <lineage>
        <taxon>Bacteria</taxon>
        <taxon>Pseudomonadati</taxon>
        <taxon>Bacteroidota</taxon>
        <taxon>Cytophagia</taxon>
        <taxon>Cytophagales</taxon>
        <taxon>Hymenobacteraceae</taxon>
        <taxon>Hymenobacter</taxon>
    </lineage>
</organism>
<dbReference type="EMBL" id="FZNS01000007">
    <property type="protein sequence ID" value="SNR79986.1"/>
    <property type="molecule type" value="Genomic_DNA"/>
</dbReference>
<evidence type="ECO:0000313" key="7">
    <source>
        <dbReference type="Proteomes" id="UP000198310"/>
    </source>
</evidence>
<keyword evidence="4" id="KW-0684">Rhamnose metabolism</keyword>
<dbReference type="InterPro" id="IPR011008">
    <property type="entry name" value="Dimeric_a/b-barrel"/>
</dbReference>
<gene>
    <name evidence="6" type="ORF">SAMN06269173_10742</name>
</gene>
<dbReference type="PANTHER" id="PTHR34389">
    <property type="entry name" value="L-RHAMNOSE MUTAROTASE"/>
    <property type="match status" value="1"/>
</dbReference>
<keyword evidence="7" id="KW-1185">Reference proteome</keyword>
<evidence type="ECO:0000256" key="5">
    <source>
        <dbReference type="NCBIfam" id="TIGR02625"/>
    </source>
</evidence>
<evidence type="ECO:0000256" key="1">
    <source>
        <dbReference type="ARBA" id="ARBA00022490"/>
    </source>
</evidence>
<reference evidence="7" key="1">
    <citation type="submission" date="2017-06" db="EMBL/GenBank/DDBJ databases">
        <authorList>
            <person name="Varghese N."/>
            <person name="Submissions S."/>
        </authorList>
    </citation>
    <scope>NUCLEOTIDE SEQUENCE [LARGE SCALE GENOMIC DNA]</scope>
    <source>
        <strain evidence="7">DSM 28041</strain>
    </source>
</reference>
<dbReference type="NCBIfam" id="TIGR02625">
    <property type="entry name" value="YiiL_rotase"/>
    <property type="match status" value="1"/>
</dbReference>
<name>A0A238Z922_9BACT</name>
<dbReference type="InterPro" id="IPR008000">
    <property type="entry name" value="Rham/fucose_mutarotase"/>
</dbReference>
<sequence>MVLSFASTRPLLMEEVAFLMRLKPGTAQEYERRHAELWPELAAALSTAGIHDYSIYLEPGTGWLFGVQKRHAGHTTNQLPTLPIMRKWWQYMADLMETNPDDSPVVQPLQRVFHHD</sequence>
<evidence type="ECO:0000256" key="2">
    <source>
        <dbReference type="ARBA" id="ARBA00023235"/>
    </source>
</evidence>
<keyword evidence="2" id="KW-0413">Isomerase</keyword>
<keyword evidence="1" id="KW-0963">Cytoplasm</keyword>
<dbReference type="PANTHER" id="PTHR34389:SF2">
    <property type="entry name" value="L-RHAMNOSE MUTAROTASE"/>
    <property type="match status" value="1"/>
</dbReference>
<dbReference type="AlphaFoldDB" id="A0A238Z922"/>
<proteinExistence type="inferred from homology"/>
<evidence type="ECO:0000256" key="4">
    <source>
        <dbReference type="ARBA" id="ARBA00023308"/>
    </source>
</evidence>